<evidence type="ECO:0000256" key="3">
    <source>
        <dbReference type="ARBA" id="ARBA00022692"/>
    </source>
</evidence>
<protein>
    <submittedName>
        <fullName evidence="8">Secretion protein HlyD</fullName>
    </submittedName>
</protein>
<evidence type="ECO:0000259" key="7">
    <source>
        <dbReference type="Pfam" id="PF26002"/>
    </source>
</evidence>
<dbReference type="EMBL" id="BLAY01000315">
    <property type="protein sequence ID" value="GET44261.1"/>
    <property type="molecule type" value="Genomic_DNA"/>
</dbReference>
<keyword evidence="3" id="KW-0812">Transmembrane</keyword>
<evidence type="ECO:0000256" key="2">
    <source>
        <dbReference type="ARBA" id="ARBA00009477"/>
    </source>
</evidence>
<dbReference type="Gene3D" id="1.10.287.470">
    <property type="entry name" value="Helix hairpin bin"/>
    <property type="match status" value="1"/>
</dbReference>
<feature type="coiled-coil region" evidence="6">
    <location>
        <begin position="169"/>
        <end position="217"/>
    </location>
</feature>
<dbReference type="InterPro" id="IPR050739">
    <property type="entry name" value="MFP"/>
</dbReference>
<dbReference type="Pfam" id="PF26002">
    <property type="entry name" value="Beta-barrel_AprE"/>
    <property type="match status" value="1"/>
</dbReference>
<dbReference type="InterPro" id="IPR058982">
    <property type="entry name" value="Beta-barrel_AprE"/>
</dbReference>
<evidence type="ECO:0000256" key="1">
    <source>
        <dbReference type="ARBA" id="ARBA00004167"/>
    </source>
</evidence>
<keyword evidence="5" id="KW-0472">Membrane</keyword>
<comment type="caution">
    <text evidence="8">The sequence shown here is derived from an EMBL/GenBank/DDBJ whole genome shotgun (WGS) entry which is preliminary data.</text>
</comment>
<organism evidence="8 9">
    <name type="scientific">Microseira wollei NIES-4236</name>
    <dbReference type="NCBI Taxonomy" id="2530354"/>
    <lineage>
        <taxon>Bacteria</taxon>
        <taxon>Bacillati</taxon>
        <taxon>Cyanobacteriota</taxon>
        <taxon>Cyanophyceae</taxon>
        <taxon>Oscillatoriophycideae</taxon>
        <taxon>Aerosakkonematales</taxon>
        <taxon>Aerosakkonemataceae</taxon>
        <taxon>Microseira</taxon>
    </lineage>
</organism>
<sequence>MLGKSNAEYLPLVSSDEFLPSVSRWTSLGGLFLIGTCGAALAIANHTRYNVTVRADATVRPSGEVRLVQAITEGMVKSIPVKENTAVKQGDAIAFIDDSSLQTKKSQLQGNIQQNQLQINQIAAQINSIATQIAAETRATERAIAAATAELSRNQRDFQQRQITTQTSVQQAEANIKIAEAEVQKAEQEYWQATANLETIIANLKAAEANLKAAQTKRDRYKPLAASGAISVQQLQSAELAVQQQEQAVLGQKAAVEAQKKAVLAQSQTIERQKQTVAAALAKLQGELAALNPSAAPIAIARDRIAQEKAKGDATLATLTKEQQALIQRRLQLQNQILTDTREIEQIEKDLQKTTLRSPVDGTILQLNLRNSGQTVRLGDSIAQIAPNNAAIVVKARIKAQDIGKIKLGQTAQLQISAYPYPDYGTLPAKVSAIAPDAIANPHNNSPYYEVTLQPEKNYLTRSNIQYPIQPGMAVTADIISREETVLTFILRQARLLADV</sequence>
<dbReference type="AlphaFoldDB" id="A0AAV3XSV8"/>
<keyword evidence="6" id="KW-0175">Coiled coil</keyword>
<dbReference type="PANTHER" id="PTHR30386">
    <property type="entry name" value="MEMBRANE FUSION SUBUNIT OF EMRAB-TOLC MULTIDRUG EFFLUX PUMP"/>
    <property type="match status" value="1"/>
</dbReference>
<proteinExistence type="inferred from homology"/>
<comment type="subcellular location">
    <subcellularLocation>
        <location evidence="1">Membrane</location>
        <topology evidence="1">Single-pass membrane protein</topology>
    </subcellularLocation>
</comment>
<keyword evidence="9" id="KW-1185">Reference proteome</keyword>
<accession>A0AAV3XSV8</accession>
<feature type="domain" description="AprE-like beta-barrel" evidence="7">
    <location>
        <begin position="393"/>
        <end position="480"/>
    </location>
</feature>
<gene>
    <name evidence="8" type="ORF">MiSe_90870</name>
</gene>
<name>A0AAV3XSV8_9CYAN</name>
<dbReference type="GO" id="GO:0016020">
    <property type="term" value="C:membrane"/>
    <property type="evidence" value="ECO:0007669"/>
    <property type="project" value="UniProtKB-SubCell"/>
</dbReference>
<evidence type="ECO:0000313" key="9">
    <source>
        <dbReference type="Proteomes" id="UP001050975"/>
    </source>
</evidence>
<dbReference type="RefSeq" id="WP_226593958.1">
    <property type="nucleotide sequence ID" value="NZ_BLAY01000315.1"/>
</dbReference>
<evidence type="ECO:0000256" key="4">
    <source>
        <dbReference type="ARBA" id="ARBA00022989"/>
    </source>
</evidence>
<dbReference type="Proteomes" id="UP001050975">
    <property type="component" value="Unassembled WGS sequence"/>
</dbReference>
<dbReference type="Gene3D" id="2.40.30.170">
    <property type="match status" value="1"/>
</dbReference>
<reference evidence="8" key="1">
    <citation type="submission" date="2019-10" db="EMBL/GenBank/DDBJ databases">
        <title>Draft genome sequece of Microseira wollei NIES-4236.</title>
        <authorList>
            <person name="Yamaguchi H."/>
            <person name="Suzuki S."/>
            <person name="Kawachi M."/>
        </authorList>
    </citation>
    <scope>NUCLEOTIDE SEQUENCE</scope>
    <source>
        <strain evidence="8">NIES-4236</strain>
    </source>
</reference>
<dbReference type="PANTHER" id="PTHR30386:SF26">
    <property type="entry name" value="TRANSPORT PROTEIN COMB"/>
    <property type="match status" value="1"/>
</dbReference>
<evidence type="ECO:0000256" key="6">
    <source>
        <dbReference type="SAM" id="Coils"/>
    </source>
</evidence>
<keyword evidence="4" id="KW-1133">Transmembrane helix</keyword>
<feature type="coiled-coil region" evidence="6">
    <location>
        <begin position="316"/>
        <end position="350"/>
    </location>
</feature>
<evidence type="ECO:0000256" key="5">
    <source>
        <dbReference type="ARBA" id="ARBA00023136"/>
    </source>
</evidence>
<evidence type="ECO:0000313" key="8">
    <source>
        <dbReference type="EMBL" id="GET44261.1"/>
    </source>
</evidence>
<comment type="similarity">
    <text evidence="2">Belongs to the membrane fusion protein (MFP) (TC 8.A.1) family.</text>
</comment>